<evidence type="ECO:0000256" key="2">
    <source>
        <dbReference type="RuleBase" id="RU361185"/>
    </source>
</evidence>
<comment type="similarity">
    <text evidence="1 2">Belongs to the glycosyl hydrolase 31 family.</text>
</comment>
<evidence type="ECO:0000313" key="7">
    <source>
        <dbReference type="Proteomes" id="UP000095706"/>
    </source>
</evidence>
<dbReference type="Proteomes" id="UP000095706">
    <property type="component" value="Unassembled WGS sequence"/>
</dbReference>
<evidence type="ECO:0000259" key="5">
    <source>
        <dbReference type="Pfam" id="PF21365"/>
    </source>
</evidence>
<dbReference type="EC" id="3.2.1.177" evidence="6"/>
<dbReference type="Pfam" id="PF01055">
    <property type="entry name" value="Glyco_hydro_31_2nd"/>
    <property type="match status" value="1"/>
</dbReference>
<dbReference type="EMBL" id="CYYV01000002">
    <property type="protein sequence ID" value="CUN52772.1"/>
    <property type="molecule type" value="Genomic_DNA"/>
</dbReference>
<reference evidence="6 7" key="1">
    <citation type="submission" date="2015-09" db="EMBL/GenBank/DDBJ databases">
        <authorList>
            <consortium name="Pathogen Informatics"/>
        </authorList>
    </citation>
    <scope>NUCLEOTIDE SEQUENCE [LARGE SCALE GENOMIC DNA]</scope>
    <source>
        <strain evidence="6 7">2789STDY5608849</strain>
    </source>
</reference>
<dbReference type="SUPFAM" id="SSF51011">
    <property type="entry name" value="Glycosyl hydrolase domain"/>
    <property type="match status" value="1"/>
</dbReference>
<dbReference type="InterPro" id="IPR048395">
    <property type="entry name" value="Glyco_hydro_31_C"/>
</dbReference>
<accession>A0A173XLH6</accession>
<dbReference type="Gene3D" id="3.20.20.80">
    <property type="entry name" value="Glycosidases"/>
    <property type="match status" value="1"/>
</dbReference>
<dbReference type="InterPro" id="IPR051816">
    <property type="entry name" value="Glycosyl_Hydrolase_31"/>
</dbReference>
<sequence length="730" mass="84750">MSNKAETQYNPQCGERRTIFSDEYDFLTKIESVCAKEDGIHFLVRTWKDRIATVRITFLTPSVFRFVMVPEMTAKSHRQTVVEDVPESEFETKNAEFTENEDLYIYETNQLSLHFSKNYWEMSIYQNGKLLTKEQAFDTNVDNRWKQLPTGFRVDASGKSIASFEQFVLFSDEQFWGFGEKFTHFNKRGQRIECWQKDALSTNTEDSYKSHPYFTSSRGYSVLLNTFTRSSFDMGASSWISYQMGSDDPILDYIFLAEESKDYKKLLQQYLQITGQIPMIPQWAFGFWMSKCSYMSRKEVEDVVADAEKFGIGIDVIHIDGWQRQDMSGVWEWDTERFPEPEEMIKELNKKNIHLSLWNYPYLQEDSPAFKELAERGFFIKNKEGHPAMFKATADSEFLCACFDFTNPEFLAWYEERVKKIVRMGVSVIKTDFSEAVPEDVVFYNGMSGREGHNLLTYLYAKNIYTWMKEICDERGELPMLWGRSGYVGSHTIPAAWAGDSSSDKASHSAILQAGLGMAMSGVSFWGYDLGGFYNTGYIGNEERPNIEDYLSSVQMGLWMPLSRAHGKTPREPWQYGDMALKEVKKWINFRHRLVPYLYHTACQSHQSGIPMIRPLVMEYPKDPIAKTQNLSYMLGDALLISPGFDRDEYELYLPEGRWQDIESKEVYEGMTFVHIENKAFADGGTSLRVFQKEGTSIPLFAQKEVLHVPAQLWKQEDLEFMTFQKKDVD</sequence>
<dbReference type="InterPro" id="IPR011013">
    <property type="entry name" value="Gal_mutarotase_sf_dom"/>
</dbReference>
<dbReference type="GO" id="GO:0061634">
    <property type="term" value="F:alpha-D-xyloside xylohydrolase"/>
    <property type="evidence" value="ECO:0007669"/>
    <property type="project" value="UniProtKB-EC"/>
</dbReference>
<dbReference type="RefSeq" id="WP_082424842.1">
    <property type="nucleotide sequence ID" value="NZ_CAXSRP010000018.1"/>
</dbReference>
<dbReference type="Pfam" id="PF21365">
    <property type="entry name" value="Glyco_hydro_31_3rd"/>
    <property type="match status" value="1"/>
</dbReference>
<evidence type="ECO:0000313" key="6">
    <source>
        <dbReference type="EMBL" id="CUN52772.1"/>
    </source>
</evidence>
<dbReference type="SUPFAM" id="SSF74650">
    <property type="entry name" value="Galactose mutarotase-like"/>
    <property type="match status" value="1"/>
</dbReference>
<feature type="domain" description="Glycosyl hydrolase family 31 C-terminal" evidence="5">
    <location>
        <begin position="609"/>
        <end position="696"/>
    </location>
</feature>
<keyword evidence="2 6" id="KW-0378">Hydrolase</keyword>
<dbReference type="CDD" id="cd06593">
    <property type="entry name" value="GH31_xylosidase_YicI"/>
    <property type="match status" value="1"/>
</dbReference>
<dbReference type="PANTHER" id="PTHR43863:SF2">
    <property type="entry name" value="MALTASE-GLUCOAMYLASE"/>
    <property type="match status" value="1"/>
</dbReference>
<feature type="domain" description="Glycoside hydrolase family 31 N-terminal" evidence="4">
    <location>
        <begin position="53"/>
        <end position="233"/>
    </location>
</feature>
<gene>
    <name evidence="6" type="primary">yicI_1</name>
    <name evidence="6" type="ORF">ERS852406_00311</name>
</gene>
<dbReference type="PANTHER" id="PTHR43863">
    <property type="entry name" value="HYDROLASE, PUTATIVE (AFU_ORTHOLOGUE AFUA_1G03140)-RELATED"/>
    <property type="match status" value="1"/>
</dbReference>
<protein>
    <submittedName>
        <fullName evidence="6">Alpha-xylosidase</fullName>
        <ecNumber evidence="6">3.2.1.177</ecNumber>
    </submittedName>
</protein>
<name>A0A173XLH6_9FIRM</name>
<dbReference type="GO" id="GO:0005975">
    <property type="term" value="P:carbohydrate metabolic process"/>
    <property type="evidence" value="ECO:0007669"/>
    <property type="project" value="InterPro"/>
</dbReference>
<evidence type="ECO:0000256" key="1">
    <source>
        <dbReference type="ARBA" id="ARBA00007806"/>
    </source>
</evidence>
<dbReference type="Pfam" id="PF13802">
    <property type="entry name" value="Gal_mutarotas_2"/>
    <property type="match status" value="1"/>
</dbReference>
<dbReference type="Gene3D" id="2.60.40.1760">
    <property type="entry name" value="glycosyl hydrolase (family 31)"/>
    <property type="match status" value="1"/>
</dbReference>
<dbReference type="GO" id="GO:0030246">
    <property type="term" value="F:carbohydrate binding"/>
    <property type="evidence" value="ECO:0007669"/>
    <property type="project" value="InterPro"/>
</dbReference>
<dbReference type="InterPro" id="IPR000322">
    <property type="entry name" value="Glyco_hydro_31_TIM"/>
</dbReference>
<keyword evidence="2 6" id="KW-0326">Glycosidase</keyword>
<evidence type="ECO:0000259" key="3">
    <source>
        <dbReference type="Pfam" id="PF01055"/>
    </source>
</evidence>
<dbReference type="AlphaFoldDB" id="A0A173XLH6"/>
<feature type="domain" description="Glycoside hydrolase family 31 TIM barrel" evidence="3">
    <location>
        <begin position="278"/>
        <end position="600"/>
    </location>
</feature>
<dbReference type="InterPro" id="IPR025887">
    <property type="entry name" value="Glyco_hydro_31_N_dom"/>
</dbReference>
<dbReference type="InterPro" id="IPR017853">
    <property type="entry name" value="GH"/>
</dbReference>
<dbReference type="CDD" id="cd14752">
    <property type="entry name" value="GH31_N"/>
    <property type="match status" value="1"/>
</dbReference>
<evidence type="ECO:0000259" key="4">
    <source>
        <dbReference type="Pfam" id="PF13802"/>
    </source>
</evidence>
<organism evidence="6 7">
    <name type="scientific">Fusicatenibacter saccharivorans</name>
    <dbReference type="NCBI Taxonomy" id="1150298"/>
    <lineage>
        <taxon>Bacteria</taxon>
        <taxon>Bacillati</taxon>
        <taxon>Bacillota</taxon>
        <taxon>Clostridia</taxon>
        <taxon>Lachnospirales</taxon>
        <taxon>Lachnospiraceae</taxon>
        <taxon>Fusicatenibacter</taxon>
    </lineage>
</organism>
<proteinExistence type="inferred from homology"/>
<dbReference type="SUPFAM" id="SSF51445">
    <property type="entry name" value="(Trans)glycosidases"/>
    <property type="match status" value="1"/>
</dbReference>